<evidence type="ECO:0000313" key="3">
    <source>
        <dbReference type="Proteomes" id="UP000247634"/>
    </source>
</evidence>
<name>A0A2U9P355_STRAS</name>
<accession>A0A2U9P355</accession>
<organism evidence="2 3">
    <name type="scientific">Streptomyces actuosus</name>
    <dbReference type="NCBI Taxonomy" id="1885"/>
    <lineage>
        <taxon>Bacteria</taxon>
        <taxon>Bacillati</taxon>
        <taxon>Actinomycetota</taxon>
        <taxon>Actinomycetes</taxon>
        <taxon>Kitasatosporales</taxon>
        <taxon>Streptomycetaceae</taxon>
        <taxon>Streptomyces</taxon>
    </lineage>
</organism>
<dbReference type="Proteomes" id="UP000247634">
    <property type="component" value="Chromosome"/>
</dbReference>
<proteinExistence type="predicted"/>
<dbReference type="KEGG" id="sact:DMT42_17445"/>
<dbReference type="RefSeq" id="WP_110628835.1">
    <property type="nucleotide sequence ID" value="NZ_CP029788.1"/>
</dbReference>
<evidence type="ECO:0000313" key="2">
    <source>
        <dbReference type="EMBL" id="AWT43923.1"/>
    </source>
</evidence>
<feature type="domain" description="DUF397" evidence="1">
    <location>
        <begin position="24"/>
        <end position="73"/>
    </location>
</feature>
<dbReference type="Pfam" id="PF04149">
    <property type="entry name" value="DUF397"/>
    <property type="match status" value="2"/>
</dbReference>
<feature type="domain" description="DUF397" evidence="1">
    <location>
        <begin position="5"/>
        <end position="23"/>
    </location>
</feature>
<dbReference type="AlphaFoldDB" id="A0A2U9P355"/>
<protein>
    <recommendedName>
        <fullName evidence="1">DUF397 domain-containing protein</fullName>
    </recommendedName>
</protein>
<reference evidence="2 3" key="1">
    <citation type="submission" date="2018-06" db="EMBL/GenBank/DDBJ databases">
        <title>The complete genome sequence of a nosiheptide producer Streptomyces actuosus ATCC 25421: deducing the ability of producing a new class III lantibiotics.</title>
        <authorList>
            <person name="Liu W."/>
            <person name="Sun F."/>
            <person name="Hu Y."/>
        </authorList>
    </citation>
    <scope>NUCLEOTIDE SEQUENCE [LARGE SCALE GENOMIC DNA]</scope>
    <source>
        <strain evidence="2 3">ATCC 25421</strain>
    </source>
</reference>
<gene>
    <name evidence="2" type="ORF">DMT42_17445</name>
</gene>
<evidence type="ECO:0000259" key="1">
    <source>
        <dbReference type="Pfam" id="PF04149"/>
    </source>
</evidence>
<dbReference type="OrthoDB" id="4562195at2"/>
<sequence length="122" mass="13322">MSADLQWFKSSYSGDQGECLEVALEWMRSSWSDGEGECGEIASSTHTIHIRDSKNPTTPHLTISPTAWAAFLRNSAAMTDTVNAALEGAIKRRKRASFLGWLAEGGLPDLTGPIERPADTRK</sequence>
<keyword evidence="3" id="KW-1185">Reference proteome</keyword>
<dbReference type="InterPro" id="IPR007278">
    <property type="entry name" value="DUF397"/>
</dbReference>
<dbReference type="EMBL" id="CP029788">
    <property type="protein sequence ID" value="AWT43923.1"/>
    <property type="molecule type" value="Genomic_DNA"/>
</dbReference>